<dbReference type="RefSeq" id="WP_129607699.1">
    <property type="nucleotide sequence ID" value="NZ_UWOC01000033.1"/>
</dbReference>
<evidence type="ECO:0000313" key="2">
    <source>
        <dbReference type="Proteomes" id="UP000289200"/>
    </source>
</evidence>
<dbReference type="PANTHER" id="PTHR40267">
    <property type="entry name" value="BLR3294 PROTEIN"/>
    <property type="match status" value="1"/>
</dbReference>
<dbReference type="Proteomes" id="UP000289200">
    <property type="component" value="Unassembled WGS sequence"/>
</dbReference>
<dbReference type="AlphaFoldDB" id="A0A3S4BU36"/>
<organism evidence="1 2">
    <name type="scientific">Rhodoplanes serenus</name>
    <dbReference type="NCBI Taxonomy" id="200615"/>
    <lineage>
        <taxon>Bacteria</taxon>
        <taxon>Pseudomonadati</taxon>
        <taxon>Pseudomonadota</taxon>
        <taxon>Alphaproteobacteria</taxon>
        <taxon>Hyphomicrobiales</taxon>
        <taxon>Nitrobacteraceae</taxon>
        <taxon>Rhodoplanes</taxon>
    </lineage>
</organism>
<dbReference type="Gene3D" id="3.40.50.12500">
    <property type="match status" value="1"/>
</dbReference>
<dbReference type="InterPro" id="IPR026286">
    <property type="entry name" value="MaiA/AMDase"/>
</dbReference>
<dbReference type="PANTHER" id="PTHR40267:SF1">
    <property type="entry name" value="BLR3294 PROTEIN"/>
    <property type="match status" value="1"/>
</dbReference>
<keyword evidence="2" id="KW-1185">Reference proteome</keyword>
<dbReference type="InterPro" id="IPR053714">
    <property type="entry name" value="Iso_Racemase_Enz_sf"/>
</dbReference>
<proteinExistence type="predicted"/>
<dbReference type="EMBL" id="UWOC01000033">
    <property type="protein sequence ID" value="VCU07313.1"/>
    <property type="molecule type" value="Genomic_DNA"/>
</dbReference>
<protein>
    <submittedName>
        <fullName evidence="1">Maleate isomerase</fullName>
    </submittedName>
</protein>
<dbReference type="Pfam" id="PF17645">
    <property type="entry name" value="Amdase"/>
    <property type="match status" value="1"/>
</dbReference>
<keyword evidence="1" id="KW-0413">Isomerase</keyword>
<accession>A0A3S4BU36</accession>
<sequence length="262" mass="28116">MRVEYAPKGLIGVLTPQANTTVEPEYAILTPPGYAWINARLVSSCATIEERLTDYYTNARRYAPQFANAPIDCVSFACTGTSYLSGKEEEERALADVGRLLNVPAMSAATAVCQALGALGAKRIGLVSPYPEGEALDRACAPYWTSCGFEIGAKISAKTSAKTSASRAGESFHPIYSLPGEAAAQALAAVGTAKVDAIVMLGTGMPTLAAIARSPYHDGIPVFSCMFALVWANIVAIDRREPTSDDFHTWLRGRWWRDRMGV</sequence>
<name>A0A3S4BU36_9BRAD</name>
<dbReference type="OrthoDB" id="9816064at2"/>
<comment type="caution">
    <text evidence="1">The sequence shown here is derived from an EMBL/GenBank/DDBJ whole genome shotgun (WGS) entry which is preliminary data.</text>
</comment>
<gene>
    <name evidence="1" type="primary">maiA_1</name>
    <name evidence="1" type="ORF">RHODGE_RHODGE_00599</name>
</gene>
<dbReference type="GO" id="GO:0016853">
    <property type="term" value="F:isomerase activity"/>
    <property type="evidence" value="ECO:0007669"/>
    <property type="project" value="UniProtKB-KW"/>
</dbReference>
<evidence type="ECO:0000313" key="1">
    <source>
        <dbReference type="EMBL" id="VCU07313.1"/>
    </source>
</evidence>
<reference evidence="2" key="1">
    <citation type="submission" date="2018-10" db="EMBL/GenBank/DDBJ databases">
        <authorList>
            <person name="Peiro R."/>
            <person name="Begona"/>
            <person name="Cbmso G."/>
            <person name="Lopez M."/>
            <person name="Gonzalez S."/>
            <person name="Sacristan E."/>
            <person name="Castillo E."/>
        </authorList>
    </citation>
    <scope>NUCLEOTIDE SEQUENCE [LARGE SCALE GENOMIC DNA]</scope>
</reference>